<evidence type="ECO:0000256" key="6">
    <source>
        <dbReference type="SAM" id="MobiDB-lite"/>
    </source>
</evidence>
<comment type="caution">
    <text evidence="8">The sequence shown here is derived from an EMBL/GenBank/DDBJ whole genome shotgun (WGS) entry which is preliminary data.</text>
</comment>
<keyword evidence="2" id="KW-1277">Toxin-antitoxin system</keyword>
<evidence type="ECO:0000256" key="2">
    <source>
        <dbReference type="ARBA" id="ARBA00022649"/>
    </source>
</evidence>
<dbReference type="eggNOG" id="COG0454">
    <property type="taxonomic scope" value="Bacteria"/>
</dbReference>
<dbReference type="AlphaFoldDB" id="K1JTJ8"/>
<dbReference type="GO" id="GO:0016747">
    <property type="term" value="F:acyltransferase activity, transferring groups other than amino-acyl groups"/>
    <property type="evidence" value="ECO:0007669"/>
    <property type="project" value="InterPro"/>
</dbReference>
<protein>
    <recommendedName>
        <fullName evidence="7">N-acetyltransferase domain-containing protein</fullName>
    </recommendedName>
</protein>
<keyword evidence="3" id="KW-0808">Transferase</keyword>
<evidence type="ECO:0000256" key="1">
    <source>
        <dbReference type="ARBA" id="ARBA00022491"/>
    </source>
</evidence>
<dbReference type="InterPro" id="IPR000182">
    <property type="entry name" value="GNAT_dom"/>
</dbReference>
<evidence type="ECO:0000256" key="4">
    <source>
        <dbReference type="ARBA" id="ARBA00023315"/>
    </source>
</evidence>
<evidence type="ECO:0000313" key="9">
    <source>
        <dbReference type="Proteomes" id="UP000005835"/>
    </source>
</evidence>
<evidence type="ECO:0000313" key="8">
    <source>
        <dbReference type="EMBL" id="EKB31037.1"/>
    </source>
</evidence>
<evidence type="ECO:0000256" key="3">
    <source>
        <dbReference type="ARBA" id="ARBA00022679"/>
    </source>
</evidence>
<keyword evidence="1" id="KW-0678">Repressor</keyword>
<dbReference type="Gene3D" id="3.40.630.30">
    <property type="match status" value="1"/>
</dbReference>
<gene>
    <name evidence="8" type="ORF">HMPREF9465_01420</name>
</gene>
<dbReference type="SUPFAM" id="SSF55729">
    <property type="entry name" value="Acyl-CoA N-acyltransferases (Nat)"/>
    <property type="match status" value="1"/>
</dbReference>
<dbReference type="RefSeq" id="WP_005435498.1">
    <property type="nucleotide sequence ID" value="NZ_JH815516.1"/>
</dbReference>
<dbReference type="InterPro" id="IPR016181">
    <property type="entry name" value="Acyl_CoA_acyltransferase"/>
</dbReference>
<sequence length="203" mass="22689">MTVYSFSKPLPLDPDIPQDALDRFDCDVPVLNQWLRTRSVHNEKYGNSRTYVAFDEGGSIAGYFCISNAVLDHDRLSAGFRRNKLNPLPCCLLGRLAVDKRYQGQGLGGALLVEALKITQGVSRMSGCWALVVQPKGEKEIGFYEHLGFRRCKVGDPPMLFFEIEHFTNKRSPLQTEGRRDCSPSDLNPNRTSLPASSTLPQP</sequence>
<feature type="region of interest" description="Disordered" evidence="6">
    <location>
        <begin position="172"/>
        <end position="203"/>
    </location>
</feature>
<dbReference type="STRING" id="742823.HMPREF9465_01420"/>
<feature type="domain" description="N-acetyltransferase" evidence="7">
    <location>
        <begin position="10"/>
        <end position="169"/>
    </location>
</feature>
<dbReference type="PANTHER" id="PTHR36449">
    <property type="entry name" value="ACETYLTRANSFERASE-RELATED"/>
    <property type="match status" value="1"/>
</dbReference>
<reference evidence="8 9" key="1">
    <citation type="submission" date="2012-05" db="EMBL/GenBank/DDBJ databases">
        <title>The Genome Sequence of Sutterella wadsworthensis 2_1_59BFAA.</title>
        <authorList>
            <consortium name="The Broad Institute Genome Sequencing Platform"/>
            <person name="Earl A."/>
            <person name="Ward D."/>
            <person name="Feldgarden M."/>
            <person name="Gevers D."/>
            <person name="Daigneault M."/>
            <person name="Strauss J."/>
            <person name="Allen-Vercoe E."/>
            <person name="Walker B."/>
            <person name="Young S.K."/>
            <person name="Zeng Q."/>
            <person name="Gargeya S."/>
            <person name="Fitzgerald M."/>
            <person name="Haas B."/>
            <person name="Abouelleil A."/>
            <person name="Alvarado L."/>
            <person name="Arachchi H.M."/>
            <person name="Berlin A.M."/>
            <person name="Chapman S.B."/>
            <person name="Goldberg J."/>
            <person name="Griggs A."/>
            <person name="Gujja S."/>
            <person name="Hansen M."/>
            <person name="Howarth C."/>
            <person name="Imamovic A."/>
            <person name="Larimer J."/>
            <person name="McCowen C."/>
            <person name="Montmayeur A."/>
            <person name="Murphy C."/>
            <person name="Neiman D."/>
            <person name="Pearson M."/>
            <person name="Priest M."/>
            <person name="Roberts A."/>
            <person name="Saif S."/>
            <person name="Shea T."/>
            <person name="Sisk P."/>
            <person name="Sykes S."/>
            <person name="Wortman J."/>
            <person name="Nusbaum C."/>
            <person name="Birren B."/>
        </authorList>
    </citation>
    <scope>NUCLEOTIDE SEQUENCE [LARGE SCALE GENOMIC DNA]</scope>
    <source>
        <strain evidence="8 9">2_1_59BFAA</strain>
    </source>
</reference>
<keyword evidence="9" id="KW-1185">Reference proteome</keyword>
<dbReference type="Pfam" id="PF13508">
    <property type="entry name" value="Acetyltransf_7"/>
    <property type="match status" value="1"/>
</dbReference>
<dbReference type="PANTHER" id="PTHR36449:SF1">
    <property type="entry name" value="ACETYLTRANSFERASE"/>
    <property type="match status" value="1"/>
</dbReference>
<keyword evidence="4" id="KW-0012">Acyltransferase</keyword>
<dbReference type="HOGENOM" id="CLU_101288_0_0_4"/>
<dbReference type="EMBL" id="ADMG01000032">
    <property type="protein sequence ID" value="EKB31037.1"/>
    <property type="molecule type" value="Genomic_DNA"/>
</dbReference>
<dbReference type="OrthoDB" id="9799147at2"/>
<feature type="compositionally biased region" description="Polar residues" evidence="6">
    <location>
        <begin position="185"/>
        <end position="203"/>
    </location>
</feature>
<dbReference type="Proteomes" id="UP000005835">
    <property type="component" value="Unassembled WGS sequence"/>
</dbReference>
<dbReference type="CDD" id="cd04301">
    <property type="entry name" value="NAT_SF"/>
    <property type="match status" value="1"/>
</dbReference>
<proteinExistence type="predicted"/>
<evidence type="ECO:0000259" key="7">
    <source>
        <dbReference type="PROSITE" id="PS51186"/>
    </source>
</evidence>
<evidence type="ECO:0000256" key="5">
    <source>
        <dbReference type="ARBA" id="ARBA00049880"/>
    </source>
</evidence>
<comment type="catalytic activity">
    <reaction evidence="5">
        <text>glycyl-tRNA(Gly) + acetyl-CoA = N-acetylglycyl-tRNA(Gly) + CoA + H(+)</text>
        <dbReference type="Rhea" id="RHEA:81867"/>
        <dbReference type="Rhea" id="RHEA-COMP:9683"/>
        <dbReference type="Rhea" id="RHEA-COMP:19766"/>
        <dbReference type="ChEBI" id="CHEBI:15378"/>
        <dbReference type="ChEBI" id="CHEBI:57287"/>
        <dbReference type="ChEBI" id="CHEBI:57288"/>
        <dbReference type="ChEBI" id="CHEBI:78522"/>
        <dbReference type="ChEBI" id="CHEBI:232036"/>
    </reaction>
</comment>
<organism evidence="8 9">
    <name type="scientific">Sutterella wadsworthensis 2_1_59BFAA</name>
    <dbReference type="NCBI Taxonomy" id="742823"/>
    <lineage>
        <taxon>Bacteria</taxon>
        <taxon>Pseudomonadati</taxon>
        <taxon>Pseudomonadota</taxon>
        <taxon>Betaproteobacteria</taxon>
        <taxon>Burkholderiales</taxon>
        <taxon>Sutterellaceae</taxon>
        <taxon>Sutterella</taxon>
    </lineage>
</organism>
<accession>K1JTJ8</accession>
<name>K1JTJ8_9BURK</name>
<dbReference type="PROSITE" id="PS51186">
    <property type="entry name" value="GNAT"/>
    <property type="match status" value="1"/>
</dbReference>